<evidence type="ECO:0000256" key="2">
    <source>
        <dbReference type="SAM" id="MobiDB-lite"/>
    </source>
</evidence>
<dbReference type="AlphaFoldDB" id="A0A0S4IL31"/>
<evidence type="ECO:0000313" key="5">
    <source>
        <dbReference type="Proteomes" id="UP000051952"/>
    </source>
</evidence>
<dbReference type="InterPro" id="IPR032675">
    <property type="entry name" value="LRR_dom_sf"/>
</dbReference>
<dbReference type="InterPro" id="IPR006553">
    <property type="entry name" value="Leu-rich_rpt_Cys-con_subtyp"/>
</dbReference>
<proteinExistence type="predicted"/>
<name>A0A0S4IL31_BODSA</name>
<dbReference type="PANTHER" id="PTHR13382:SF69">
    <property type="entry name" value="FI18408P1"/>
    <property type="match status" value="1"/>
</dbReference>
<keyword evidence="1" id="KW-0833">Ubl conjugation pathway</keyword>
<organism evidence="4 5">
    <name type="scientific">Bodo saltans</name>
    <name type="common">Flagellated protozoan</name>
    <dbReference type="NCBI Taxonomy" id="75058"/>
    <lineage>
        <taxon>Eukaryota</taxon>
        <taxon>Discoba</taxon>
        <taxon>Euglenozoa</taxon>
        <taxon>Kinetoplastea</taxon>
        <taxon>Metakinetoplastina</taxon>
        <taxon>Eubodonida</taxon>
        <taxon>Bodonidae</taxon>
        <taxon>Bodo</taxon>
    </lineage>
</organism>
<dbReference type="GO" id="GO:0005737">
    <property type="term" value="C:cytoplasm"/>
    <property type="evidence" value="ECO:0007669"/>
    <property type="project" value="TreeGrafter"/>
</dbReference>
<dbReference type="VEuPathDB" id="TriTrypDB:BSAL_51645"/>
<dbReference type="OrthoDB" id="2585512at2759"/>
<dbReference type="Proteomes" id="UP000051952">
    <property type="component" value="Unassembled WGS sequence"/>
</dbReference>
<dbReference type="EMBL" id="CYKH01000066">
    <property type="protein sequence ID" value="CUE68334.1"/>
    <property type="molecule type" value="Genomic_DNA"/>
</dbReference>
<keyword evidence="4" id="KW-0418">Kinase</keyword>
<protein>
    <submittedName>
        <fullName evidence="4">Receptor-type protein kinase, putative</fullName>
    </submittedName>
</protein>
<evidence type="ECO:0000259" key="3">
    <source>
        <dbReference type="Pfam" id="PF25372"/>
    </source>
</evidence>
<dbReference type="PANTHER" id="PTHR13382">
    <property type="entry name" value="MITOCHONDRIAL ATP SYNTHASE COUPLING FACTOR B"/>
    <property type="match status" value="1"/>
</dbReference>
<accession>A0A0S4IL31</accession>
<dbReference type="InterPro" id="IPR050648">
    <property type="entry name" value="F-box_LRR-repeat"/>
</dbReference>
<sequence length="142" mass="15660">MSHEQSPCAQSPCRKPTDPTVASAAPTKRTRAGSAINTSSPASEPVRIVSIQQPRSRNCLRLLQLRHLTLDGYCRHRITDAGVVNLASLQQLRHLSLHECNRITDAGLVSIAPLQQLRHLDLYYCYHITDAGLVSLASLQQL</sequence>
<evidence type="ECO:0000313" key="4">
    <source>
        <dbReference type="EMBL" id="CUE68334.1"/>
    </source>
</evidence>
<dbReference type="SMART" id="SM00367">
    <property type="entry name" value="LRR_CC"/>
    <property type="match status" value="3"/>
</dbReference>
<feature type="region of interest" description="Disordered" evidence="2">
    <location>
        <begin position="1"/>
        <end position="46"/>
    </location>
</feature>
<keyword evidence="4" id="KW-0808">Transferase</keyword>
<keyword evidence="5" id="KW-1185">Reference proteome</keyword>
<dbReference type="InterPro" id="IPR057207">
    <property type="entry name" value="FBXL15_LRR"/>
</dbReference>
<dbReference type="GO" id="GO:0016301">
    <property type="term" value="F:kinase activity"/>
    <property type="evidence" value="ECO:0007669"/>
    <property type="project" value="UniProtKB-KW"/>
</dbReference>
<evidence type="ECO:0000256" key="1">
    <source>
        <dbReference type="ARBA" id="ARBA00022786"/>
    </source>
</evidence>
<gene>
    <name evidence="4" type="ORF">BSAL_51645</name>
</gene>
<dbReference type="Pfam" id="PF25372">
    <property type="entry name" value="DUF7885"/>
    <property type="match status" value="1"/>
</dbReference>
<dbReference type="SUPFAM" id="SSF52047">
    <property type="entry name" value="RNI-like"/>
    <property type="match status" value="1"/>
</dbReference>
<feature type="non-terminal residue" evidence="4">
    <location>
        <position position="142"/>
    </location>
</feature>
<dbReference type="Gene3D" id="3.80.10.10">
    <property type="entry name" value="Ribonuclease Inhibitor"/>
    <property type="match status" value="1"/>
</dbReference>
<keyword evidence="4" id="KW-0675">Receptor</keyword>
<feature type="domain" description="F-box/LRR-repeat protein 15-like leucin rich repeat" evidence="3">
    <location>
        <begin position="77"/>
        <end position="137"/>
    </location>
</feature>
<reference evidence="5" key="1">
    <citation type="submission" date="2015-09" db="EMBL/GenBank/DDBJ databases">
        <authorList>
            <consortium name="Pathogen Informatics"/>
        </authorList>
    </citation>
    <scope>NUCLEOTIDE SEQUENCE [LARGE SCALE GENOMIC DNA]</scope>
    <source>
        <strain evidence="5">Lake Konstanz</strain>
    </source>
</reference>